<name>A0ABU6JYV0_9RHOO</name>
<dbReference type="Pfam" id="PF00583">
    <property type="entry name" value="Acetyltransf_1"/>
    <property type="match status" value="1"/>
</dbReference>
<dbReference type="PANTHER" id="PTHR43877">
    <property type="entry name" value="AMINOALKYLPHOSPHONATE N-ACETYLTRANSFERASE-RELATED-RELATED"/>
    <property type="match status" value="1"/>
</dbReference>
<evidence type="ECO:0000313" key="5">
    <source>
        <dbReference type="Proteomes" id="UP001331561"/>
    </source>
</evidence>
<evidence type="ECO:0000259" key="3">
    <source>
        <dbReference type="PROSITE" id="PS51186"/>
    </source>
</evidence>
<dbReference type="SUPFAM" id="SSF55729">
    <property type="entry name" value="Acyl-CoA N-acyltransferases (Nat)"/>
    <property type="match status" value="1"/>
</dbReference>
<dbReference type="EC" id="2.3.1.-" evidence="4"/>
<comment type="caution">
    <text evidence="4">The sequence shown here is derived from an EMBL/GenBank/DDBJ whole genome shotgun (WGS) entry which is preliminary data.</text>
</comment>
<dbReference type="PROSITE" id="PS51186">
    <property type="entry name" value="GNAT"/>
    <property type="match status" value="1"/>
</dbReference>
<gene>
    <name evidence="4" type="ORF">VVD49_03940</name>
</gene>
<dbReference type="Proteomes" id="UP001331561">
    <property type="component" value="Unassembled WGS sequence"/>
</dbReference>
<protein>
    <submittedName>
        <fullName evidence="4">GNAT family N-acetyltransferase</fullName>
        <ecNumber evidence="4">2.3.1.-</ecNumber>
    </submittedName>
</protein>
<dbReference type="EMBL" id="JAYXHS010000001">
    <property type="protein sequence ID" value="MEC5384857.1"/>
    <property type="molecule type" value="Genomic_DNA"/>
</dbReference>
<dbReference type="GO" id="GO:0016746">
    <property type="term" value="F:acyltransferase activity"/>
    <property type="evidence" value="ECO:0007669"/>
    <property type="project" value="UniProtKB-KW"/>
</dbReference>
<dbReference type="InterPro" id="IPR050832">
    <property type="entry name" value="Bact_Acetyltransf"/>
</dbReference>
<accession>A0ABU6JYV0</accession>
<keyword evidence="2 4" id="KW-0012">Acyltransferase</keyword>
<evidence type="ECO:0000313" key="4">
    <source>
        <dbReference type="EMBL" id="MEC5384857.1"/>
    </source>
</evidence>
<proteinExistence type="predicted"/>
<evidence type="ECO:0000256" key="1">
    <source>
        <dbReference type="ARBA" id="ARBA00022679"/>
    </source>
</evidence>
<dbReference type="Gene3D" id="3.40.630.30">
    <property type="match status" value="1"/>
</dbReference>
<keyword evidence="5" id="KW-1185">Reference proteome</keyword>
<dbReference type="RefSeq" id="WP_327597823.1">
    <property type="nucleotide sequence ID" value="NZ_JAYXHS010000001.1"/>
</dbReference>
<reference evidence="4 5" key="1">
    <citation type="submission" date="2024-01" db="EMBL/GenBank/DDBJ databases">
        <title>Uliginosibacterium soil sp. nov.</title>
        <authorList>
            <person name="Lv Y."/>
        </authorList>
    </citation>
    <scope>NUCLEOTIDE SEQUENCE [LARGE SCALE GENOMIC DNA]</scope>
    <source>
        <strain evidence="4 5">H3</strain>
    </source>
</reference>
<sequence length="170" mass="18631">MPAMHNIRLMTQADIPAALALQAECYGIGMNESEAVFRSRLDAAPDSAWLATDAQGALAYLVGYRSRLGKLTLLGDTFTPAAMPDCLYLHDLAVSPRAQGSGLARGLLLHAWSLAQREGLAYSALVSVQDSQRFWRKLGYEVWESLTADELAKLSSYTGPSYYMVRQLIT</sequence>
<evidence type="ECO:0000256" key="2">
    <source>
        <dbReference type="ARBA" id="ARBA00023315"/>
    </source>
</evidence>
<keyword evidence="1 4" id="KW-0808">Transferase</keyword>
<organism evidence="4 5">
    <name type="scientific">Uliginosibacterium silvisoli</name>
    <dbReference type="NCBI Taxonomy" id="3114758"/>
    <lineage>
        <taxon>Bacteria</taxon>
        <taxon>Pseudomonadati</taxon>
        <taxon>Pseudomonadota</taxon>
        <taxon>Betaproteobacteria</taxon>
        <taxon>Rhodocyclales</taxon>
        <taxon>Zoogloeaceae</taxon>
        <taxon>Uliginosibacterium</taxon>
    </lineage>
</organism>
<dbReference type="InterPro" id="IPR000182">
    <property type="entry name" value="GNAT_dom"/>
</dbReference>
<dbReference type="PANTHER" id="PTHR43877:SF2">
    <property type="entry name" value="AMINOALKYLPHOSPHONATE N-ACETYLTRANSFERASE-RELATED"/>
    <property type="match status" value="1"/>
</dbReference>
<dbReference type="CDD" id="cd04301">
    <property type="entry name" value="NAT_SF"/>
    <property type="match status" value="1"/>
</dbReference>
<feature type="domain" description="N-acetyltransferase" evidence="3">
    <location>
        <begin position="5"/>
        <end position="169"/>
    </location>
</feature>
<dbReference type="InterPro" id="IPR016181">
    <property type="entry name" value="Acyl_CoA_acyltransferase"/>
</dbReference>